<dbReference type="AlphaFoldDB" id="A0AA88N4X7"/>
<sequence>MGPLGRLLARGGGNSGAEDERDWRSYVDQELRKPDTPQGSPAKRLNCSTERRRDAGEGVEEQQNKSEQQPPRVCYYRTSKETT</sequence>
<comment type="caution">
    <text evidence="2">The sequence shown here is derived from an EMBL/GenBank/DDBJ whole genome shotgun (WGS) entry which is preliminary data.</text>
</comment>
<dbReference type="Proteomes" id="UP001187415">
    <property type="component" value="Unassembled WGS sequence"/>
</dbReference>
<keyword evidence="3" id="KW-1185">Reference proteome</keyword>
<accession>A0AA88N4X7</accession>
<protein>
    <submittedName>
        <fullName evidence="2">Uncharacterized protein</fullName>
    </submittedName>
</protein>
<organism evidence="2 3">
    <name type="scientific">Channa striata</name>
    <name type="common">Snakehead murrel</name>
    <name type="synonym">Ophicephalus striatus</name>
    <dbReference type="NCBI Taxonomy" id="64152"/>
    <lineage>
        <taxon>Eukaryota</taxon>
        <taxon>Metazoa</taxon>
        <taxon>Chordata</taxon>
        <taxon>Craniata</taxon>
        <taxon>Vertebrata</taxon>
        <taxon>Euteleostomi</taxon>
        <taxon>Actinopterygii</taxon>
        <taxon>Neopterygii</taxon>
        <taxon>Teleostei</taxon>
        <taxon>Neoteleostei</taxon>
        <taxon>Acanthomorphata</taxon>
        <taxon>Anabantaria</taxon>
        <taxon>Anabantiformes</taxon>
        <taxon>Channoidei</taxon>
        <taxon>Channidae</taxon>
        <taxon>Channa</taxon>
    </lineage>
</organism>
<feature type="compositionally biased region" description="Basic and acidic residues" evidence="1">
    <location>
        <begin position="21"/>
        <end position="35"/>
    </location>
</feature>
<gene>
    <name evidence="2" type="ORF">Q5P01_010589</name>
</gene>
<evidence type="ECO:0000256" key="1">
    <source>
        <dbReference type="SAM" id="MobiDB-lite"/>
    </source>
</evidence>
<dbReference type="EMBL" id="JAUPFM010000007">
    <property type="protein sequence ID" value="KAK2847590.1"/>
    <property type="molecule type" value="Genomic_DNA"/>
</dbReference>
<feature type="region of interest" description="Disordered" evidence="1">
    <location>
        <begin position="1"/>
        <end position="83"/>
    </location>
</feature>
<evidence type="ECO:0000313" key="2">
    <source>
        <dbReference type="EMBL" id="KAK2847590.1"/>
    </source>
</evidence>
<reference evidence="2" key="1">
    <citation type="submission" date="2023-07" db="EMBL/GenBank/DDBJ databases">
        <title>Chromosome-level Genome Assembly of Striped Snakehead (Channa striata).</title>
        <authorList>
            <person name="Liu H."/>
        </authorList>
    </citation>
    <scope>NUCLEOTIDE SEQUENCE</scope>
    <source>
        <strain evidence="2">Gz</strain>
        <tissue evidence="2">Muscle</tissue>
    </source>
</reference>
<evidence type="ECO:0000313" key="3">
    <source>
        <dbReference type="Proteomes" id="UP001187415"/>
    </source>
</evidence>
<name>A0AA88N4X7_CHASR</name>
<proteinExistence type="predicted"/>